<dbReference type="GO" id="GO:0045116">
    <property type="term" value="P:protein neddylation"/>
    <property type="evidence" value="ECO:0007669"/>
    <property type="project" value="TreeGrafter"/>
</dbReference>
<accession>A0A8T0GLM4</accession>
<dbReference type="Pfam" id="PF03556">
    <property type="entry name" value="Cullin_binding"/>
    <property type="match status" value="1"/>
</dbReference>
<dbReference type="InterPro" id="IPR042460">
    <property type="entry name" value="DCN1-like_PONY"/>
</dbReference>
<comment type="caution">
    <text evidence="3">The sequence shown here is derived from an EMBL/GenBank/DDBJ whole genome shotgun (WGS) entry which is preliminary data.</text>
</comment>
<proteinExistence type="predicted"/>
<evidence type="ECO:0000259" key="2">
    <source>
        <dbReference type="PROSITE" id="PS51229"/>
    </source>
</evidence>
<dbReference type="PANTHER" id="PTHR12281:SF31">
    <property type="entry name" value="DCN1-LIKE PROTEIN 3"/>
    <property type="match status" value="1"/>
</dbReference>
<dbReference type="GO" id="GO:0032182">
    <property type="term" value="F:ubiquitin-like protein binding"/>
    <property type="evidence" value="ECO:0007669"/>
    <property type="project" value="TreeGrafter"/>
</dbReference>
<dbReference type="EMBL" id="CM026431">
    <property type="protein sequence ID" value="KAG0559154.1"/>
    <property type="molecule type" value="Genomic_DNA"/>
</dbReference>
<evidence type="ECO:0000256" key="1">
    <source>
        <dbReference type="RuleBase" id="RU410713"/>
    </source>
</evidence>
<dbReference type="GO" id="GO:0000151">
    <property type="term" value="C:ubiquitin ligase complex"/>
    <property type="evidence" value="ECO:0007669"/>
    <property type="project" value="TreeGrafter"/>
</dbReference>
<dbReference type="GO" id="GO:0097602">
    <property type="term" value="F:cullin family protein binding"/>
    <property type="evidence" value="ECO:0007669"/>
    <property type="project" value="TreeGrafter"/>
</dbReference>
<evidence type="ECO:0000313" key="3">
    <source>
        <dbReference type="EMBL" id="KAG0559154.1"/>
    </source>
</evidence>
<sequence length="393" mass="43754">MRGSWSHGDQQTMAAMPLPRCFGRGVGDTRMIDIYREYADAATADESPSKMKARLVALSAHAASQGLTGQAAFDGLRSLCSHLQAELLDTRNFSLFYRFVFFMCRERGQKSISVSTAVSCWRLALTGRFRLLDQWCTFVQVHQRHAISEDTWRQVLEFSRSVHEDLSNYDPEGAWPVLVDEFVDSMYRRNACTRCSKDTNRVCDCGVDAMPMLSSDDSGSSLNCRPSTLPGMAAQAGSKRRWKDPIEEAAQAESVNCLSQRLAKMPSPVMSSKRMRSSGPASFEVADPMEEMDGELQEGQDPWGEQRDRANVTNQFAQASIMGQDPPSHSSASGYDVFLSPSWQPLLSQGRTDNHRRWGQFNGSPNVPKAEIPTVCGGYPAFLSPQQDLLLHQ</sequence>
<dbReference type="GO" id="GO:0031624">
    <property type="term" value="F:ubiquitin conjugating enzyme binding"/>
    <property type="evidence" value="ECO:0007669"/>
    <property type="project" value="TreeGrafter"/>
</dbReference>
<dbReference type="Gene3D" id="1.10.238.200">
    <property type="entry name" value="Cullin, PONY binding domain"/>
    <property type="match status" value="1"/>
</dbReference>
<dbReference type="PANTHER" id="PTHR12281">
    <property type="entry name" value="RP42 RELATED"/>
    <property type="match status" value="1"/>
</dbReference>
<dbReference type="AlphaFoldDB" id="A0A8T0GLM4"/>
<feature type="domain" description="DCUN1" evidence="2">
    <location>
        <begin position="1"/>
        <end position="187"/>
    </location>
</feature>
<gene>
    <name evidence="3" type="ORF">KC19_10G082700</name>
</gene>
<name>A0A8T0GLM4_CERPU</name>
<keyword evidence="4" id="KW-1185">Reference proteome</keyword>
<dbReference type="FunFam" id="1.10.238.200:FF:000006">
    <property type="entry name" value="Defective in cullin neddylation protein"/>
    <property type="match status" value="1"/>
</dbReference>
<protein>
    <recommendedName>
        <fullName evidence="1">Defective in cullin neddylation protein</fullName>
    </recommendedName>
</protein>
<evidence type="ECO:0000313" key="4">
    <source>
        <dbReference type="Proteomes" id="UP000822688"/>
    </source>
</evidence>
<dbReference type="OrthoDB" id="286637at2759"/>
<dbReference type="Proteomes" id="UP000822688">
    <property type="component" value="Chromosome 10"/>
</dbReference>
<reference evidence="3" key="1">
    <citation type="submission" date="2020-06" db="EMBL/GenBank/DDBJ databases">
        <title>WGS assembly of Ceratodon purpureus strain R40.</title>
        <authorList>
            <person name="Carey S.B."/>
            <person name="Jenkins J."/>
            <person name="Shu S."/>
            <person name="Lovell J.T."/>
            <person name="Sreedasyam A."/>
            <person name="Maumus F."/>
            <person name="Tiley G.P."/>
            <person name="Fernandez-Pozo N."/>
            <person name="Barry K."/>
            <person name="Chen C."/>
            <person name="Wang M."/>
            <person name="Lipzen A."/>
            <person name="Daum C."/>
            <person name="Saski C.A."/>
            <person name="Payton A.C."/>
            <person name="Mcbreen J.C."/>
            <person name="Conrad R.E."/>
            <person name="Kollar L.M."/>
            <person name="Olsson S."/>
            <person name="Huttunen S."/>
            <person name="Landis J.B."/>
            <person name="Wickett N.J."/>
            <person name="Johnson M.G."/>
            <person name="Rensing S.A."/>
            <person name="Grimwood J."/>
            <person name="Schmutz J."/>
            <person name="Mcdaniel S.F."/>
        </authorList>
    </citation>
    <scope>NUCLEOTIDE SEQUENCE</scope>
    <source>
        <strain evidence="3">R40</strain>
    </source>
</reference>
<dbReference type="InterPro" id="IPR005176">
    <property type="entry name" value="PONY_dom"/>
</dbReference>
<comment type="function">
    <text evidence="1">Neddylation of cullins play an essential role in the regulation of SCF-type complexes activity.</text>
</comment>
<dbReference type="PROSITE" id="PS51229">
    <property type="entry name" value="DCUN1"/>
    <property type="match status" value="1"/>
</dbReference>
<dbReference type="InterPro" id="IPR014764">
    <property type="entry name" value="DCN-prot"/>
</dbReference>
<organism evidence="3 4">
    <name type="scientific">Ceratodon purpureus</name>
    <name type="common">Fire moss</name>
    <name type="synonym">Dicranum purpureum</name>
    <dbReference type="NCBI Taxonomy" id="3225"/>
    <lineage>
        <taxon>Eukaryota</taxon>
        <taxon>Viridiplantae</taxon>
        <taxon>Streptophyta</taxon>
        <taxon>Embryophyta</taxon>
        <taxon>Bryophyta</taxon>
        <taxon>Bryophytina</taxon>
        <taxon>Bryopsida</taxon>
        <taxon>Dicranidae</taxon>
        <taxon>Pseudoditrichales</taxon>
        <taxon>Ditrichaceae</taxon>
        <taxon>Ceratodon</taxon>
    </lineage>
</organism>